<dbReference type="InterPro" id="IPR001750">
    <property type="entry name" value="ND/Mrp_TM"/>
</dbReference>
<feature type="transmembrane region" description="Helical" evidence="11">
    <location>
        <begin position="614"/>
        <end position="631"/>
    </location>
</feature>
<dbReference type="PRINTS" id="PR01434">
    <property type="entry name" value="NADHDHGNASE5"/>
</dbReference>
<dbReference type="GO" id="GO:0005886">
    <property type="term" value="C:plasma membrane"/>
    <property type="evidence" value="ECO:0007669"/>
    <property type="project" value="UniProtKB-SubCell"/>
</dbReference>
<keyword evidence="7" id="KW-0406">Ion transport</keyword>
<feature type="transmembrane region" description="Helical" evidence="11">
    <location>
        <begin position="327"/>
        <end position="350"/>
    </location>
</feature>
<feature type="transmembrane region" description="Helical" evidence="11">
    <location>
        <begin position="756"/>
        <end position="775"/>
    </location>
</feature>
<dbReference type="Pfam" id="PF20501">
    <property type="entry name" value="MbhE"/>
    <property type="match status" value="1"/>
</dbReference>
<evidence type="ECO:0000256" key="3">
    <source>
        <dbReference type="ARBA" id="ARBA00022449"/>
    </source>
</evidence>
<evidence type="ECO:0000259" key="12">
    <source>
        <dbReference type="Pfam" id="PF00361"/>
    </source>
</evidence>
<evidence type="ECO:0000313" key="17">
    <source>
        <dbReference type="Proteomes" id="UP001140076"/>
    </source>
</evidence>
<feature type="domain" description="NADH:quinone oxidoreductase/Mrp antiporter transmembrane" evidence="12">
    <location>
        <begin position="133"/>
        <end position="403"/>
    </location>
</feature>
<feature type="transmembrane region" description="Helical" evidence="11">
    <location>
        <begin position="112"/>
        <end position="130"/>
    </location>
</feature>
<keyword evidence="2" id="KW-0813">Transport</keyword>
<evidence type="ECO:0000259" key="13">
    <source>
        <dbReference type="Pfam" id="PF00662"/>
    </source>
</evidence>
<feature type="transmembrane region" description="Helical" evidence="11">
    <location>
        <begin position="371"/>
        <end position="394"/>
    </location>
</feature>
<evidence type="ECO:0000256" key="4">
    <source>
        <dbReference type="ARBA" id="ARBA00022475"/>
    </source>
</evidence>
<gene>
    <name evidence="16" type="ORF">LG943_17565</name>
</gene>
<evidence type="ECO:0000259" key="15">
    <source>
        <dbReference type="Pfam" id="PF20501"/>
    </source>
</evidence>
<dbReference type="InterPro" id="IPR050616">
    <property type="entry name" value="CPA3_Na-H_Antiporter_A"/>
</dbReference>
<keyword evidence="5 9" id="KW-0812">Transmembrane</keyword>
<feature type="transmembrane region" description="Helical" evidence="11">
    <location>
        <begin position="661"/>
        <end position="680"/>
    </location>
</feature>
<feature type="transmembrane region" description="Helical" evidence="11">
    <location>
        <begin position="459"/>
        <end position="480"/>
    </location>
</feature>
<reference evidence="16" key="1">
    <citation type="submission" date="2021-10" db="EMBL/GenBank/DDBJ databases">
        <title>Streptomonospora sp. nov., isolated from mangrove soil.</title>
        <authorList>
            <person name="Chen X."/>
            <person name="Ge X."/>
            <person name="Liu W."/>
        </authorList>
    </citation>
    <scope>NUCLEOTIDE SEQUENCE</scope>
    <source>
        <strain evidence="16">S1-112</strain>
    </source>
</reference>
<dbReference type="InterPro" id="IPR001516">
    <property type="entry name" value="Proton_antipo_N"/>
</dbReference>
<evidence type="ECO:0000256" key="1">
    <source>
        <dbReference type="ARBA" id="ARBA00004651"/>
    </source>
</evidence>
<feature type="transmembrane region" description="Helical" evidence="11">
    <location>
        <begin position="273"/>
        <end position="294"/>
    </location>
</feature>
<evidence type="ECO:0000256" key="10">
    <source>
        <dbReference type="SAM" id="MobiDB-lite"/>
    </source>
</evidence>
<feature type="transmembrane region" description="Helical" evidence="11">
    <location>
        <begin position="136"/>
        <end position="153"/>
    </location>
</feature>
<feature type="region of interest" description="Disordered" evidence="10">
    <location>
        <begin position="844"/>
        <end position="931"/>
    </location>
</feature>
<dbReference type="GO" id="GO:0015297">
    <property type="term" value="F:antiporter activity"/>
    <property type="evidence" value="ECO:0007669"/>
    <property type="project" value="UniProtKB-KW"/>
</dbReference>
<evidence type="ECO:0000313" key="16">
    <source>
        <dbReference type="EMBL" id="MDA0566108.1"/>
    </source>
</evidence>
<evidence type="ECO:0000256" key="5">
    <source>
        <dbReference type="ARBA" id="ARBA00022692"/>
    </source>
</evidence>
<dbReference type="RefSeq" id="WP_270073367.1">
    <property type="nucleotide sequence ID" value="NZ_JAJAQC010000030.1"/>
</dbReference>
<feature type="transmembrane region" description="Helical" evidence="11">
    <location>
        <begin position="301"/>
        <end position="321"/>
    </location>
</feature>
<name>A0A9X3NMM6_9ACTN</name>
<evidence type="ECO:0000256" key="11">
    <source>
        <dbReference type="SAM" id="Phobius"/>
    </source>
</evidence>
<comment type="caution">
    <text evidence="16">The sequence shown here is derived from an EMBL/GenBank/DDBJ whole genome shotgun (WGS) entry which is preliminary data.</text>
</comment>
<feature type="transmembrane region" description="Helical" evidence="11">
    <location>
        <begin position="638"/>
        <end position="655"/>
    </location>
</feature>
<dbReference type="Pfam" id="PF00361">
    <property type="entry name" value="Proton_antipo_M"/>
    <property type="match status" value="1"/>
</dbReference>
<feature type="domain" description="NADH-Ubiquinone oxidoreductase (complex I) chain 5 N-terminal" evidence="13">
    <location>
        <begin position="71"/>
        <end position="112"/>
    </location>
</feature>
<feature type="transmembrane region" description="Helical" evidence="11">
    <location>
        <begin position="206"/>
        <end position="223"/>
    </location>
</feature>
<evidence type="ECO:0000256" key="9">
    <source>
        <dbReference type="RuleBase" id="RU000320"/>
    </source>
</evidence>
<feature type="transmembrane region" description="Helical" evidence="11">
    <location>
        <begin position="572"/>
        <end position="594"/>
    </location>
</feature>
<feature type="transmembrane region" description="Helical" evidence="11">
    <location>
        <begin position="700"/>
        <end position="720"/>
    </location>
</feature>
<feature type="transmembrane region" description="Helical" evidence="11">
    <location>
        <begin position="81"/>
        <end position="105"/>
    </location>
</feature>
<feature type="domain" description="MrpA C-terminal/MbhD" evidence="14">
    <location>
        <begin position="621"/>
        <end position="684"/>
    </location>
</feature>
<keyword evidence="6 11" id="KW-1133">Transmembrane helix</keyword>
<feature type="domain" description="MrpA C-terminal/MbhE" evidence="15">
    <location>
        <begin position="700"/>
        <end position="780"/>
    </location>
</feature>
<sequence length="931" mass="95854">MIDVPMLLPAILALHAVVAVPLPPLVRRLGPRAFLLAGVPPAVSAVWALAQAPAIVAGRAATAEVAWAPALGIGLNFRVDALSLAMIVLVSGIGAVIFCYCAAYFHHGERGLGRLAAVLVLFSGAMLGVVTTDNLFALYVFWELTSVTSFLLVGHDDRKEQARRAATQALVTTAGTGLLMLIGFVMLGHAAGDYSISGLVADPPDGGPWLTVALVLVLAGAFGKSAQVPLHFWLPGAMVAPTPVSAYLHAAAMVKGGVYLVARLAPGFADADLWRWLVLGFGLATMLVGGWRALRQDDLKLLLAYGTVSQLGFLVLLGGAGTQVAGVAMIAMLLAHGFFKSALFLTVGIIDHQTGTRSISRLTGLGRRMPVLAVAATLAAASMAGLPPLVGFVGKEAALEAFVPGAAPAPGPEGSAVMLTGLVLGSILTFAYSARFVWGAFADKSTVSERGFRRPSAAFVAAPVALTAVSLGLGLAPALADPLAQGYAHDLPAGHHAYHLSLWHGITLPLLLTGLVIAAGALMFVRRRAVSRLQNRMPRWPDAEYGYHLFVHGVYSVALSVTRRTQSGSLPVYLGIILATMLLLPGARLAAGLITGEIAVPGVQGAFRLWDSPLELLVAAVVVVTTIATVREHRRFPALILLSVLGFGIAGLFVLHGAPDLALTLVLVETLTTIILVFVLRRLPTTFSVRPNGWAKRLTVLLCAAAGTFIALALWLMTAARTDAPISQGYTERADEAGGDNLVNIILADFRALDTLGEIVVLATAAVAVASLVLLNRRNRVVDEPAAEVAVEAEEEARLSAAAEEHADSVAAHAAAEPALGQGQAPARGAGAEAGEAEMTVRGTAAGPEGAGGESRAEAVGGGPGGGEPAEGGPAGGPRPRPADAPGDAADPGPAPPDPGDTPADSADPPPDPRETPADPDDHEGSDDGRP</sequence>
<protein>
    <submittedName>
        <fullName evidence="16">DUF4040 domain-containing protein</fullName>
    </submittedName>
</protein>
<accession>A0A9X3NMM6</accession>
<dbReference type="Pfam" id="PF13244">
    <property type="entry name" value="MbhD"/>
    <property type="match status" value="1"/>
</dbReference>
<dbReference type="AlphaFoldDB" id="A0A9X3NMM6"/>
<dbReference type="EMBL" id="JAJAQC010000030">
    <property type="protein sequence ID" value="MDA0566108.1"/>
    <property type="molecule type" value="Genomic_DNA"/>
</dbReference>
<dbReference type="Pfam" id="PF00662">
    <property type="entry name" value="Proton_antipo_N"/>
    <property type="match status" value="1"/>
</dbReference>
<feature type="transmembrane region" description="Helical" evidence="11">
    <location>
        <begin position="230"/>
        <end position="253"/>
    </location>
</feature>
<keyword evidence="8 11" id="KW-0472">Membrane</keyword>
<organism evidence="16 17">
    <name type="scientific">Streptomonospora mangrovi</name>
    <dbReference type="NCBI Taxonomy" id="2883123"/>
    <lineage>
        <taxon>Bacteria</taxon>
        <taxon>Bacillati</taxon>
        <taxon>Actinomycetota</taxon>
        <taxon>Actinomycetes</taxon>
        <taxon>Streptosporangiales</taxon>
        <taxon>Nocardiopsidaceae</taxon>
        <taxon>Streptomonospora</taxon>
    </lineage>
</organism>
<proteinExistence type="predicted"/>
<evidence type="ECO:0000256" key="7">
    <source>
        <dbReference type="ARBA" id="ARBA00023065"/>
    </source>
</evidence>
<dbReference type="InterPro" id="IPR025383">
    <property type="entry name" value="MrpA_C/MbhD"/>
</dbReference>
<evidence type="ECO:0000256" key="2">
    <source>
        <dbReference type="ARBA" id="ARBA00022448"/>
    </source>
</evidence>
<keyword evidence="4" id="KW-1003">Cell membrane</keyword>
<feature type="transmembrane region" description="Helical" evidence="11">
    <location>
        <begin position="414"/>
        <end position="438"/>
    </location>
</feature>
<feature type="transmembrane region" description="Helical" evidence="11">
    <location>
        <begin position="29"/>
        <end position="49"/>
    </location>
</feature>
<evidence type="ECO:0000256" key="8">
    <source>
        <dbReference type="ARBA" id="ARBA00023136"/>
    </source>
</evidence>
<dbReference type="Proteomes" id="UP001140076">
    <property type="component" value="Unassembled WGS sequence"/>
</dbReference>
<feature type="transmembrane region" description="Helical" evidence="11">
    <location>
        <begin position="165"/>
        <end position="186"/>
    </location>
</feature>
<dbReference type="PANTHER" id="PTHR43373:SF1">
    <property type="entry name" value="NA(+)_H(+) ANTIPORTER SUBUNIT A"/>
    <property type="match status" value="1"/>
</dbReference>
<dbReference type="GO" id="GO:0006811">
    <property type="term" value="P:monoatomic ion transport"/>
    <property type="evidence" value="ECO:0007669"/>
    <property type="project" value="UniProtKB-KW"/>
</dbReference>
<evidence type="ECO:0000259" key="14">
    <source>
        <dbReference type="Pfam" id="PF13244"/>
    </source>
</evidence>
<evidence type="ECO:0000256" key="6">
    <source>
        <dbReference type="ARBA" id="ARBA00022989"/>
    </source>
</evidence>
<dbReference type="InterPro" id="IPR046806">
    <property type="entry name" value="MrpA_C/MbhE"/>
</dbReference>
<feature type="compositionally biased region" description="Gly residues" evidence="10">
    <location>
        <begin position="860"/>
        <end position="876"/>
    </location>
</feature>
<feature type="transmembrane region" description="Helical" evidence="11">
    <location>
        <begin position="500"/>
        <end position="525"/>
    </location>
</feature>
<dbReference type="PANTHER" id="PTHR43373">
    <property type="entry name" value="NA(+)/H(+) ANTIPORTER SUBUNIT"/>
    <property type="match status" value="1"/>
</dbReference>
<keyword evidence="3" id="KW-0050">Antiport</keyword>
<comment type="subcellular location">
    <subcellularLocation>
        <location evidence="1">Cell membrane</location>
        <topology evidence="1">Multi-pass membrane protein</topology>
    </subcellularLocation>
    <subcellularLocation>
        <location evidence="9">Membrane</location>
        <topology evidence="9">Multi-pass membrane protein</topology>
    </subcellularLocation>
</comment>
<keyword evidence="17" id="KW-1185">Reference proteome</keyword>